<reference evidence="2 3" key="1">
    <citation type="submission" date="2018-06" db="EMBL/GenBank/DDBJ databases">
        <authorList>
            <consortium name="Pathogen Informatics"/>
            <person name="Doyle S."/>
        </authorList>
    </citation>
    <scope>NUCLEOTIDE SEQUENCE [LARGE SCALE GENOMIC DNA]</scope>
    <source>
        <strain evidence="2 3">NCTC10821</strain>
    </source>
</reference>
<dbReference type="PANTHER" id="PTHR43433">
    <property type="entry name" value="HYDROLASE, ALPHA/BETA FOLD FAMILY PROTEIN"/>
    <property type="match status" value="1"/>
</dbReference>
<name>A0A378TK01_9MYCO</name>
<dbReference type="SUPFAM" id="SSF53474">
    <property type="entry name" value="alpha/beta-Hydrolases"/>
    <property type="match status" value="1"/>
</dbReference>
<dbReference type="RefSeq" id="WP_115280094.1">
    <property type="nucleotide sequence ID" value="NZ_AP022600.1"/>
</dbReference>
<gene>
    <name evidence="2" type="primary">pip_1</name>
    <name evidence="2" type="ORF">NCTC10821_04613</name>
</gene>
<keyword evidence="3" id="KW-1185">Reference proteome</keyword>
<evidence type="ECO:0000259" key="1">
    <source>
        <dbReference type="Pfam" id="PF00561"/>
    </source>
</evidence>
<dbReference type="Pfam" id="PF00561">
    <property type="entry name" value="Abhydrolase_1"/>
    <property type="match status" value="1"/>
</dbReference>
<dbReference type="InterPro" id="IPR000073">
    <property type="entry name" value="AB_hydrolase_1"/>
</dbReference>
<dbReference type="InterPro" id="IPR029058">
    <property type="entry name" value="AB_hydrolase_fold"/>
</dbReference>
<keyword evidence="2" id="KW-0645">Protease</keyword>
<keyword evidence="2" id="KW-0031">Aminopeptidase</keyword>
<sequence>MTLNAKRLRAHSKLAAMPGVRSIRRPVTPGSAAQFDLYYVRSGEPSAHPLLIIPGGPGMASVQLYKGLRRRAADRGLDVIMVEHRGIGLSRHDDEGADLPPEAITVRQVVEDIAAVLDDAGVEKAVVYGTSYGSYLAAGLGVSHPDRIEAMVLDSPVLSARDIEAIRRAIRDLLLHGSEPDTAELAPKVRRLVDEGTLTSDASELISMLYGYGGAPLLNRQLDLLLQGRTLLWRVLDEANRFILRKVPYRNEVDLVGRIAFRELDFAGEPDGLPLDPSPALAQMADEMPGPTPLFESEPYDLEASMPGFSWPTAVISGSRDLTTPPALAEQIAALIPQAALVRMPTTAHSVLDTRERAALEIAKAAVDGRIPELPARGEELDALPANVELRVLVGALAAATAVEGVIPSVRRPAEPPS</sequence>
<protein>
    <submittedName>
        <fullName evidence="2">Hydrolase</fullName>
        <ecNumber evidence="2">3.4.11.5</ecNumber>
    </submittedName>
</protein>
<dbReference type="InterPro" id="IPR050471">
    <property type="entry name" value="AB_hydrolase"/>
</dbReference>
<dbReference type="GO" id="GO:0004177">
    <property type="term" value="F:aminopeptidase activity"/>
    <property type="evidence" value="ECO:0007669"/>
    <property type="project" value="UniProtKB-KW"/>
</dbReference>
<dbReference type="AlphaFoldDB" id="A0A378TK01"/>
<proteinExistence type="predicted"/>
<dbReference type="EC" id="3.4.11.5" evidence="2"/>
<keyword evidence="2" id="KW-0378">Hydrolase</keyword>
<dbReference type="Proteomes" id="UP000254978">
    <property type="component" value="Unassembled WGS sequence"/>
</dbReference>
<dbReference type="OrthoDB" id="3253328at2"/>
<dbReference type="Gene3D" id="3.40.50.1820">
    <property type="entry name" value="alpha/beta hydrolase"/>
    <property type="match status" value="1"/>
</dbReference>
<dbReference type="EMBL" id="UGQT01000001">
    <property type="protein sequence ID" value="STZ61069.1"/>
    <property type="molecule type" value="Genomic_DNA"/>
</dbReference>
<evidence type="ECO:0000313" key="3">
    <source>
        <dbReference type="Proteomes" id="UP000254978"/>
    </source>
</evidence>
<accession>A0A378TK01</accession>
<feature type="domain" description="AB hydrolase-1" evidence="1">
    <location>
        <begin position="49"/>
        <end position="169"/>
    </location>
</feature>
<dbReference type="PANTHER" id="PTHR43433:SF5">
    <property type="entry name" value="AB HYDROLASE-1 DOMAIN-CONTAINING PROTEIN"/>
    <property type="match status" value="1"/>
</dbReference>
<organism evidence="2 3">
    <name type="scientific">Mycolicibacterium tokaiense</name>
    <dbReference type="NCBI Taxonomy" id="39695"/>
    <lineage>
        <taxon>Bacteria</taxon>
        <taxon>Bacillati</taxon>
        <taxon>Actinomycetota</taxon>
        <taxon>Actinomycetes</taxon>
        <taxon>Mycobacteriales</taxon>
        <taxon>Mycobacteriaceae</taxon>
        <taxon>Mycolicibacterium</taxon>
    </lineage>
</organism>
<evidence type="ECO:0000313" key="2">
    <source>
        <dbReference type="EMBL" id="STZ61069.1"/>
    </source>
</evidence>